<organism evidence="1 2">
    <name type="scientific">Kitasatospora kazusensis</name>
    <dbReference type="NCBI Taxonomy" id="407974"/>
    <lineage>
        <taxon>Bacteria</taxon>
        <taxon>Bacillati</taxon>
        <taxon>Actinomycetota</taxon>
        <taxon>Actinomycetes</taxon>
        <taxon>Kitasatosporales</taxon>
        <taxon>Streptomycetaceae</taxon>
        <taxon>Kitasatospora</taxon>
    </lineage>
</organism>
<gene>
    <name evidence="1" type="ORF">GCM10009760_26220</name>
</gene>
<dbReference type="Pfam" id="PF13479">
    <property type="entry name" value="AAA_24"/>
    <property type="match status" value="1"/>
</dbReference>
<proteinExistence type="predicted"/>
<dbReference type="RefSeq" id="WP_344464263.1">
    <property type="nucleotide sequence ID" value="NZ_BAAANT010000012.1"/>
</dbReference>
<accession>A0ABN2ZGC5</accession>
<evidence type="ECO:0000313" key="2">
    <source>
        <dbReference type="Proteomes" id="UP001422759"/>
    </source>
</evidence>
<evidence type="ECO:0000313" key="1">
    <source>
        <dbReference type="EMBL" id="GAA2141734.1"/>
    </source>
</evidence>
<reference evidence="1 2" key="1">
    <citation type="journal article" date="2019" name="Int. J. Syst. Evol. Microbiol.">
        <title>The Global Catalogue of Microorganisms (GCM) 10K type strain sequencing project: providing services to taxonomists for standard genome sequencing and annotation.</title>
        <authorList>
            <consortium name="The Broad Institute Genomics Platform"/>
            <consortium name="The Broad Institute Genome Sequencing Center for Infectious Disease"/>
            <person name="Wu L."/>
            <person name="Ma J."/>
        </authorList>
    </citation>
    <scope>NUCLEOTIDE SEQUENCE [LARGE SCALE GENOMIC DNA]</scope>
    <source>
        <strain evidence="1 2">JCM 14560</strain>
    </source>
</reference>
<evidence type="ECO:0008006" key="3">
    <source>
        <dbReference type="Google" id="ProtNLM"/>
    </source>
</evidence>
<protein>
    <recommendedName>
        <fullName evidence="3">AAA domain-containing protein</fullName>
    </recommendedName>
</protein>
<dbReference type="Proteomes" id="UP001422759">
    <property type="component" value="Unassembled WGS sequence"/>
</dbReference>
<name>A0ABN2ZGC5_9ACTN</name>
<keyword evidence="2" id="KW-1185">Reference proteome</keyword>
<comment type="caution">
    <text evidence="1">The sequence shown here is derived from an EMBL/GenBank/DDBJ whole genome shotgun (WGS) entry which is preliminary data.</text>
</comment>
<sequence>MTAVPWTGEESLIALVHGESGAGKTPVAHTAPKPLLVLDAENGSRFVHSSKVRWDPLTQAPPEPGDWETCIVATRDYATLDAAYRWLASGKHPFRSVALDSLTEIQKRCKDSIAGPDEQFTEAKWGSLLARMERLMRDFRDLTMHPTNPLQAVVFVALTGEKQGKYRPLVQGGLSLSLAGFVDVIGFLYVGTDDTGQPARMMLVQPTEQHVAKDRTGAITAAHGAAVPGPIDLAGLIATIYAPEAARV</sequence>
<dbReference type="EMBL" id="BAAANT010000012">
    <property type="protein sequence ID" value="GAA2141734.1"/>
    <property type="molecule type" value="Genomic_DNA"/>
</dbReference>